<dbReference type="PANTHER" id="PTHR16011:SF0">
    <property type="entry name" value="INTRAFLAGELLAR TRANSPORT PROTEIN 57 HOMOLOG"/>
    <property type="match status" value="1"/>
</dbReference>
<organism evidence="5 6">
    <name type="scientific">Rozella allomycis (strain CSF55)</name>
    <dbReference type="NCBI Taxonomy" id="988480"/>
    <lineage>
        <taxon>Eukaryota</taxon>
        <taxon>Fungi</taxon>
        <taxon>Fungi incertae sedis</taxon>
        <taxon>Cryptomycota</taxon>
        <taxon>Cryptomycota incertae sedis</taxon>
        <taxon>Rozella</taxon>
    </lineage>
</organism>
<dbReference type="GO" id="GO:0042073">
    <property type="term" value="P:intraciliary transport"/>
    <property type="evidence" value="ECO:0007669"/>
    <property type="project" value="TreeGrafter"/>
</dbReference>
<comment type="similarity">
    <text evidence="2">Belongs to the IFT57 family.</text>
</comment>
<dbReference type="GO" id="GO:0005794">
    <property type="term" value="C:Golgi apparatus"/>
    <property type="evidence" value="ECO:0007669"/>
    <property type="project" value="TreeGrafter"/>
</dbReference>
<sequence length="392" mass="46135">NFCLHNMQELFDRLEVLNYKLNFCKKYKFKPIHKFYFIGPASNQNEQFHTYVSLWTWLLNILGVECDYPDQFDDPNETISNLLELTKEFRLDTEIPPLKLRMPFGDTVVNLLNSLAKMKIERDKVLRCPEHTSQLTDHNNEELLIVEEEEHGDFLLEDHDENESDSDESIKSEGNAGNSLSFEIFDINEWKLEIERAIPQLKIQLQNDHKDWRIHLEQMKSLEKVKCIWNYKKGAFTCYSDTVSKFSKLEIEIDKTLEKVSSREKYINQQMESEVILDFIFHSQVDTFKQNNITLSNVKLEFQANREKLSSISTELGQMTEELDMYKAQMDELGSGMTDAKPLVNIKQAISRLKTEIKQLDLKTGVVEQRLWHSRMQEKGVTHRMEEAMIFT</sequence>
<dbReference type="Proteomes" id="UP000281549">
    <property type="component" value="Unassembled WGS sequence"/>
</dbReference>
<dbReference type="PANTHER" id="PTHR16011">
    <property type="entry name" value="IFT57/HIPPI"/>
    <property type="match status" value="1"/>
</dbReference>
<protein>
    <submittedName>
        <fullName evidence="5">Uncharacterized protein</fullName>
    </submittedName>
</protein>
<dbReference type="AlphaFoldDB" id="A0A4V1J090"/>
<name>A0A4V1J090_ROZAC</name>
<feature type="non-terminal residue" evidence="5">
    <location>
        <position position="1"/>
    </location>
</feature>
<evidence type="ECO:0000256" key="3">
    <source>
        <dbReference type="ARBA" id="ARBA00023069"/>
    </source>
</evidence>
<dbReference type="InterPro" id="IPR019530">
    <property type="entry name" value="Intra-flagellar_transport_57"/>
</dbReference>
<dbReference type="GO" id="GO:0005929">
    <property type="term" value="C:cilium"/>
    <property type="evidence" value="ECO:0007669"/>
    <property type="project" value="UniProtKB-SubCell"/>
</dbReference>
<dbReference type="EMBL" id="ML005027">
    <property type="protein sequence ID" value="RKP20729.1"/>
    <property type="molecule type" value="Genomic_DNA"/>
</dbReference>
<evidence type="ECO:0000256" key="4">
    <source>
        <dbReference type="ARBA" id="ARBA00023273"/>
    </source>
</evidence>
<accession>A0A4V1J090</accession>
<keyword evidence="4" id="KW-0966">Cell projection</keyword>
<dbReference type="GO" id="GO:1905515">
    <property type="term" value="P:non-motile cilium assembly"/>
    <property type="evidence" value="ECO:0007669"/>
    <property type="project" value="TreeGrafter"/>
</dbReference>
<gene>
    <name evidence="5" type="ORF">ROZALSC1DRAFT_12333</name>
</gene>
<dbReference type="GO" id="GO:0030992">
    <property type="term" value="C:intraciliary transport particle B"/>
    <property type="evidence" value="ECO:0007669"/>
    <property type="project" value="TreeGrafter"/>
</dbReference>
<proteinExistence type="inferred from homology"/>
<evidence type="ECO:0000256" key="1">
    <source>
        <dbReference type="ARBA" id="ARBA00004138"/>
    </source>
</evidence>
<keyword evidence="3" id="KW-0969">Cilium</keyword>
<evidence type="ECO:0000256" key="2">
    <source>
        <dbReference type="ARBA" id="ARBA00009415"/>
    </source>
</evidence>
<comment type="subcellular location">
    <subcellularLocation>
        <location evidence="1">Cell projection</location>
        <location evidence="1">Cilium</location>
    </subcellularLocation>
</comment>
<evidence type="ECO:0000313" key="6">
    <source>
        <dbReference type="Proteomes" id="UP000281549"/>
    </source>
</evidence>
<dbReference type="GO" id="GO:0005815">
    <property type="term" value="C:microtubule organizing center"/>
    <property type="evidence" value="ECO:0007669"/>
    <property type="project" value="TreeGrafter"/>
</dbReference>
<dbReference type="Pfam" id="PF10498">
    <property type="entry name" value="IFT57"/>
    <property type="match status" value="1"/>
</dbReference>
<reference evidence="6" key="1">
    <citation type="journal article" date="2018" name="Nat. Microbiol.">
        <title>Leveraging single-cell genomics to expand the fungal tree of life.</title>
        <authorList>
            <person name="Ahrendt S.R."/>
            <person name="Quandt C.A."/>
            <person name="Ciobanu D."/>
            <person name="Clum A."/>
            <person name="Salamov A."/>
            <person name="Andreopoulos B."/>
            <person name="Cheng J.F."/>
            <person name="Woyke T."/>
            <person name="Pelin A."/>
            <person name="Henrissat B."/>
            <person name="Reynolds N.K."/>
            <person name="Benny G.L."/>
            <person name="Smith M.E."/>
            <person name="James T.Y."/>
            <person name="Grigoriev I.V."/>
        </authorList>
    </citation>
    <scope>NUCLEOTIDE SEQUENCE [LARGE SCALE GENOMIC DNA]</scope>
    <source>
        <strain evidence="6">CSF55</strain>
    </source>
</reference>
<evidence type="ECO:0000313" key="5">
    <source>
        <dbReference type="EMBL" id="RKP20729.1"/>
    </source>
</evidence>